<organism evidence="2 3">
    <name type="scientific">Paenibacillus enshidis</name>
    <dbReference type="NCBI Taxonomy" id="1458439"/>
    <lineage>
        <taxon>Bacteria</taxon>
        <taxon>Bacillati</taxon>
        <taxon>Bacillota</taxon>
        <taxon>Bacilli</taxon>
        <taxon>Bacillales</taxon>
        <taxon>Paenibacillaceae</taxon>
        <taxon>Paenibacillus</taxon>
    </lineage>
</organism>
<comment type="caution">
    <text evidence="2">The sequence shown here is derived from an EMBL/GenBank/DDBJ whole genome shotgun (WGS) entry which is preliminary data.</text>
</comment>
<evidence type="ECO:0000313" key="3">
    <source>
        <dbReference type="Proteomes" id="UP001580346"/>
    </source>
</evidence>
<gene>
    <name evidence="2" type="ORF">ACE41H_22625</name>
</gene>
<accession>A0ABV5AZA4</accession>
<name>A0ABV5AZA4_9BACL</name>
<feature type="coiled-coil region" evidence="1">
    <location>
        <begin position="4"/>
        <end position="59"/>
    </location>
</feature>
<dbReference type="EMBL" id="JBHHMI010000034">
    <property type="protein sequence ID" value="MFB5269558.1"/>
    <property type="molecule type" value="Genomic_DNA"/>
</dbReference>
<dbReference type="Proteomes" id="UP001580346">
    <property type="component" value="Unassembled WGS sequence"/>
</dbReference>
<evidence type="ECO:0000313" key="2">
    <source>
        <dbReference type="EMBL" id="MFB5269558.1"/>
    </source>
</evidence>
<protein>
    <submittedName>
        <fullName evidence="2">Uncharacterized protein</fullName>
    </submittedName>
</protein>
<keyword evidence="3" id="KW-1185">Reference proteome</keyword>
<reference evidence="2 3" key="1">
    <citation type="submission" date="2024-09" db="EMBL/GenBank/DDBJ databases">
        <title>Paenibacillus zeirhizospherea sp. nov., isolated from surface of the maize (Zea mays) roots in a horticulture field, Hungary.</title>
        <authorList>
            <person name="Marton D."/>
            <person name="Farkas M."/>
            <person name="Bedics A."/>
            <person name="Toth E."/>
            <person name="Tancsics A."/>
            <person name="Boka K."/>
            <person name="Maroti G."/>
            <person name="Kriszt B."/>
            <person name="Cserhati M."/>
        </authorList>
    </citation>
    <scope>NUCLEOTIDE SEQUENCE [LARGE SCALE GENOMIC DNA]</scope>
    <source>
        <strain evidence="2 3">KCTC 33519</strain>
    </source>
</reference>
<proteinExistence type="predicted"/>
<sequence>MSHSKRLNNRLKASNERLQAITKDIGRIQEKSLRTWAAVKFTQVRSKELQDNLDELIIKQEDNFNRLVTIAERA</sequence>
<dbReference type="RefSeq" id="WP_375357830.1">
    <property type="nucleotide sequence ID" value="NZ_JBHHMI010000034.1"/>
</dbReference>
<keyword evidence="1" id="KW-0175">Coiled coil</keyword>
<evidence type="ECO:0000256" key="1">
    <source>
        <dbReference type="SAM" id="Coils"/>
    </source>
</evidence>